<reference evidence="2 3" key="1">
    <citation type="submission" date="2020-06" db="EMBL/GenBank/DDBJ databases">
        <title>Complete Genome Sequence of Clostridium muelleri sp. nov. P21T, an Acid-Alcohol Producing Acetogen Isolated from Old Hay.</title>
        <authorList>
            <person name="Duncan K.E."/>
            <person name="Tanner R.S."/>
        </authorList>
    </citation>
    <scope>NUCLEOTIDE SEQUENCE [LARGE SCALE GENOMIC DNA]</scope>
    <source>
        <strain evidence="2 3">P21</strain>
    </source>
</reference>
<dbReference type="InterPro" id="IPR058493">
    <property type="entry name" value="DUF8180"/>
</dbReference>
<sequence length="79" mass="9411">MIYSKENEYKYHHDYEHNHDKGQHSHEEGFKEWVEKAKLMGKLETAEFIQKAIEAMQKADEMLKEAKKNIIIYSVNIKG</sequence>
<comment type="caution">
    <text evidence="2">The sequence shown here is derived from an EMBL/GenBank/DDBJ whole genome shotgun (WGS) entry which is preliminary data.</text>
</comment>
<dbReference type="AlphaFoldDB" id="A0A7Y0EH89"/>
<evidence type="ECO:0000313" key="2">
    <source>
        <dbReference type="EMBL" id="NMM63418.1"/>
    </source>
</evidence>
<evidence type="ECO:0000313" key="3">
    <source>
        <dbReference type="Proteomes" id="UP000537131"/>
    </source>
</evidence>
<keyword evidence="3" id="KW-1185">Reference proteome</keyword>
<dbReference type="RefSeq" id="WP_169298025.1">
    <property type="nucleotide sequence ID" value="NZ_JABBNI010000022.1"/>
</dbReference>
<protein>
    <recommendedName>
        <fullName evidence="1">DUF8180 domain-containing protein</fullName>
    </recommendedName>
</protein>
<accession>A0A7Y0EH89</accession>
<feature type="domain" description="DUF8180" evidence="1">
    <location>
        <begin position="24"/>
        <end position="69"/>
    </location>
</feature>
<dbReference type="Pfam" id="PF26551">
    <property type="entry name" value="DUF8180"/>
    <property type="match status" value="1"/>
</dbReference>
<organism evidence="2 3">
    <name type="scientific">Clostridium muellerianum</name>
    <dbReference type="NCBI Taxonomy" id="2716538"/>
    <lineage>
        <taxon>Bacteria</taxon>
        <taxon>Bacillati</taxon>
        <taxon>Bacillota</taxon>
        <taxon>Clostridia</taxon>
        <taxon>Eubacteriales</taxon>
        <taxon>Clostridiaceae</taxon>
        <taxon>Clostridium</taxon>
    </lineage>
</organism>
<name>A0A7Y0EH89_9CLOT</name>
<gene>
    <name evidence="2" type="ORF">HBE96_12155</name>
</gene>
<dbReference type="EMBL" id="JABBNI010000022">
    <property type="protein sequence ID" value="NMM63418.1"/>
    <property type="molecule type" value="Genomic_DNA"/>
</dbReference>
<proteinExistence type="predicted"/>
<evidence type="ECO:0000259" key="1">
    <source>
        <dbReference type="Pfam" id="PF26551"/>
    </source>
</evidence>
<dbReference type="Proteomes" id="UP000537131">
    <property type="component" value="Unassembled WGS sequence"/>
</dbReference>